<gene>
    <name evidence="1" type="ORF">FEM03_19745</name>
</gene>
<name>A0A5R8K9X3_9BACT</name>
<dbReference type="OrthoDB" id="9802901at2"/>
<dbReference type="Proteomes" id="UP000306196">
    <property type="component" value="Unassembled WGS sequence"/>
</dbReference>
<reference evidence="1 2" key="1">
    <citation type="submission" date="2019-05" db="EMBL/GenBank/DDBJ databases">
        <title>Verrucobacter flavum gen. nov., sp. nov. a new member of the family Verrucomicrobiaceae.</title>
        <authorList>
            <person name="Szuroczki S."/>
            <person name="Abbaszade G."/>
            <person name="Szabo A."/>
            <person name="Felfoldi T."/>
            <person name="Schumann P."/>
            <person name="Boka K."/>
            <person name="Keki Z."/>
            <person name="Toumi M."/>
            <person name="Toth E."/>
        </authorList>
    </citation>
    <scope>NUCLEOTIDE SEQUENCE [LARGE SCALE GENOMIC DNA]</scope>
    <source>
        <strain evidence="1 2">MG-N-17</strain>
    </source>
</reference>
<protein>
    <recommendedName>
        <fullName evidence="3">HNH endonuclease</fullName>
    </recommendedName>
</protein>
<evidence type="ECO:0000313" key="2">
    <source>
        <dbReference type="Proteomes" id="UP000306196"/>
    </source>
</evidence>
<accession>A0A5R8K9X3</accession>
<evidence type="ECO:0000313" key="1">
    <source>
        <dbReference type="EMBL" id="TLD69101.1"/>
    </source>
</evidence>
<dbReference type="Gene3D" id="1.10.30.50">
    <property type="match status" value="1"/>
</dbReference>
<dbReference type="RefSeq" id="WP_138088025.1">
    <property type="nucleotide sequence ID" value="NZ_VAUV01000016.1"/>
</dbReference>
<comment type="caution">
    <text evidence="1">The sequence shown here is derived from an EMBL/GenBank/DDBJ whole genome shotgun (WGS) entry which is preliminary data.</text>
</comment>
<evidence type="ECO:0008006" key="3">
    <source>
        <dbReference type="Google" id="ProtNLM"/>
    </source>
</evidence>
<keyword evidence="2" id="KW-1185">Reference proteome</keyword>
<proteinExistence type="predicted"/>
<sequence length="205" mass="23735">MIILNSWGSMARIKRGKFKRQFTARNYRNALPKLLEDSGQRCAYSMRHVINAGGMEVDHFDPTLRGDKRHEYVNLLPSIRHCNGKKSNHWPSQELRDKGISLINPAEEVDYGEHIFEDPVSHLLVGHTSRGKYQILICDLNAPFLVEERAERAKLRLLWESGIYNYSRNFSAPQLEQVQNCLETFKAHVEKMIPYIPPPPLESNH</sequence>
<dbReference type="AlphaFoldDB" id="A0A5R8K9X3"/>
<organism evidence="1 2">
    <name type="scientific">Phragmitibacter flavus</name>
    <dbReference type="NCBI Taxonomy" id="2576071"/>
    <lineage>
        <taxon>Bacteria</taxon>
        <taxon>Pseudomonadati</taxon>
        <taxon>Verrucomicrobiota</taxon>
        <taxon>Verrucomicrobiia</taxon>
        <taxon>Verrucomicrobiales</taxon>
        <taxon>Verrucomicrobiaceae</taxon>
        <taxon>Phragmitibacter</taxon>
    </lineage>
</organism>
<dbReference type="EMBL" id="VAUV01000016">
    <property type="protein sequence ID" value="TLD69101.1"/>
    <property type="molecule type" value="Genomic_DNA"/>
</dbReference>